<dbReference type="KEGG" id="sclo:SCLO_1026030"/>
<dbReference type="InterPro" id="IPR002797">
    <property type="entry name" value="Polysacc_synth"/>
</dbReference>
<dbReference type="Proteomes" id="UP000218272">
    <property type="component" value="Chromosome SCLO_1"/>
</dbReference>
<keyword evidence="3 6" id="KW-0812">Transmembrane</keyword>
<dbReference type="PANTHER" id="PTHR30250:SF31">
    <property type="entry name" value="INNER MEMBRANE PROTEIN YGHQ"/>
    <property type="match status" value="1"/>
</dbReference>
<dbReference type="RefSeq" id="WP_066515259.1">
    <property type="nucleotide sequence ID" value="NZ_AP017655.1"/>
</dbReference>
<evidence type="ECO:0000256" key="6">
    <source>
        <dbReference type="SAM" id="Phobius"/>
    </source>
</evidence>
<feature type="transmembrane region" description="Helical" evidence="6">
    <location>
        <begin position="312"/>
        <end position="335"/>
    </location>
</feature>
<organism evidence="7 8">
    <name type="scientific">Sphingobium cloacae</name>
    <dbReference type="NCBI Taxonomy" id="120107"/>
    <lineage>
        <taxon>Bacteria</taxon>
        <taxon>Pseudomonadati</taxon>
        <taxon>Pseudomonadota</taxon>
        <taxon>Alphaproteobacteria</taxon>
        <taxon>Sphingomonadales</taxon>
        <taxon>Sphingomonadaceae</taxon>
        <taxon>Sphingobium</taxon>
    </lineage>
</organism>
<feature type="transmembrane region" description="Helical" evidence="6">
    <location>
        <begin position="382"/>
        <end position="405"/>
    </location>
</feature>
<reference evidence="7 8" key="1">
    <citation type="submission" date="2016-10" db="EMBL/GenBank/DDBJ databases">
        <title>Complete Genome Sequence of the Nonylphenol-Degrading Bacterium Sphingobium cloacae JCM 10874T.</title>
        <authorList>
            <person name="Ootsuka M."/>
            <person name="Nishizawa T."/>
            <person name="Ohta H."/>
        </authorList>
    </citation>
    <scope>NUCLEOTIDE SEQUENCE [LARGE SCALE GENOMIC DNA]</scope>
    <source>
        <strain evidence="7 8">JCM 10874</strain>
    </source>
</reference>
<dbReference type="GO" id="GO:0016853">
    <property type="term" value="F:isomerase activity"/>
    <property type="evidence" value="ECO:0007669"/>
    <property type="project" value="UniProtKB-KW"/>
</dbReference>
<keyword evidence="7" id="KW-0413">Isomerase</keyword>
<feature type="transmembrane region" description="Helical" evidence="6">
    <location>
        <begin position="411"/>
        <end position="431"/>
    </location>
</feature>
<accession>A0A1E1F546</accession>
<dbReference type="AlphaFoldDB" id="A0A1E1F546"/>
<evidence type="ECO:0000256" key="1">
    <source>
        <dbReference type="ARBA" id="ARBA00004651"/>
    </source>
</evidence>
<proteinExistence type="predicted"/>
<feature type="transmembrane region" description="Helical" evidence="6">
    <location>
        <begin position="132"/>
        <end position="152"/>
    </location>
</feature>
<evidence type="ECO:0000256" key="5">
    <source>
        <dbReference type="ARBA" id="ARBA00023136"/>
    </source>
</evidence>
<keyword evidence="2" id="KW-1003">Cell membrane</keyword>
<feature type="transmembrane region" description="Helical" evidence="6">
    <location>
        <begin position="98"/>
        <end position="120"/>
    </location>
</feature>
<comment type="subcellular location">
    <subcellularLocation>
        <location evidence="1">Cell membrane</location>
        <topology evidence="1">Multi-pass membrane protein</topology>
    </subcellularLocation>
</comment>
<sequence length="444" mass="47603">MGMIASVLSSPMGRRLVNIGHMLTGNFVNAGVMLVAVALAARGLGPELWGSMVLILALASTIERLVKFESWQPLIKFAAEEEVEADPVRMARLYGYGVLLDISTAALSAFLLVAIAAVLGPVFGVKGIPLDAAALYSLTMLTKVIGAPGAALRLDGRFAAVAYSQILSNILRVILAALCLWLETGIIGFILAWTVAEISYSAFYVWLGCQSLRRQGVPFPLSVPLKGLKRDFPDFLSFAWSTNLSTALRTLTHEADELVVGALAGQGAAGMYNLAKRIAKLGQQIAGQVQTVLYPELARMWRSGERDMFRGTIFNTQMLLSGTGVAIAVLTWFFGEWLLRIGPGAQYVAAFPLLMSQVIAVLFIMHSAPARSALLSMGQPQLVLHVFALSTVIFYMVAIPGLVYFGPMGASVAHIVLAVVTAVLLDLGWVYRSQPEMPSAAAAE</sequence>
<evidence type="ECO:0000313" key="8">
    <source>
        <dbReference type="Proteomes" id="UP000218272"/>
    </source>
</evidence>
<dbReference type="OrthoDB" id="493991at2"/>
<feature type="transmembrane region" description="Helical" evidence="6">
    <location>
        <begin position="173"/>
        <end position="196"/>
    </location>
</feature>
<dbReference type="EMBL" id="AP017655">
    <property type="protein sequence ID" value="BAV65643.1"/>
    <property type="molecule type" value="Genomic_DNA"/>
</dbReference>
<evidence type="ECO:0000256" key="3">
    <source>
        <dbReference type="ARBA" id="ARBA00022692"/>
    </source>
</evidence>
<feature type="transmembrane region" description="Helical" evidence="6">
    <location>
        <begin position="21"/>
        <end position="42"/>
    </location>
</feature>
<name>A0A1E1F546_9SPHN</name>
<dbReference type="InterPro" id="IPR050833">
    <property type="entry name" value="Poly_Biosynth_Transport"/>
</dbReference>
<feature type="transmembrane region" description="Helical" evidence="6">
    <location>
        <begin position="48"/>
        <end position="66"/>
    </location>
</feature>
<protein>
    <submittedName>
        <fullName evidence="7">Sugar isomerase</fullName>
    </submittedName>
</protein>
<dbReference type="Pfam" id="PF01943">
    <property type="entry name" value="Polysacc_synt"/>
    <property type="match status" value="1"/>
</dbReference>
<feature type="transmembrane region" description="Helical" evidence="6">
    <location>
        <begin position="347"/>
        <end position="370"/>
    </location>
</feature>
<keyword evidence="5 6" id="KW-0472">Membrane</keyword>
<evidence type="ECO:0000256" key="4">
    <source>
        <dbReference type="ARBA" id="ARBA00022989"/>
    </source>
</evidence>
<dbReference type="PANTHER" id="PTHR30250">
    <property type="entry name" value="PST FAMILY PREDICTED COLANIC ACID TRANSPORTER"/>
    <property type="match status" value="1"/>
</dbReference>
<keyword evidence="4 6" id="KW-1133">Transmembrane helix</keyword>
<dbReference type="GO" id="GO:0005886">
    <property type="term" value="C:plasma membrane"/>
    <property type="evidence" value="ECO:0007669"/>
    <property type="project" value="UniProtKB-SubCell"/>
</dbReference>
<gene>
    <name evidence="7" type="ORF">SCLO_1026030</name>
</gene>
<keyword evidence="8" id="KW-1185">Reference proteome</keyword>
<evidence type="ECO:0000313" key="7">
    <source>
        <dbReference type="EMBL" id="BAV65643.1"/>
    </source>
</evidence>
<evidence type="ECO:0000256" key="2">
    <source>
        <dbReference type="ARBA" id="ARBA00022475"/>
    </source>
</evidence>